<dbReference type="GO" id="GO:0016746">
    <property type="term" value="F:acyltransferase activity"/>
    <property type="evidence" value="ECO:0007669"/>
    <property type="project" value="UniProtKB-KW"/>
</dbReference>
<feature type="transmembrane region" description="Helical" evidence="4">
    <location>
        <begin position="15"/>
        <end position="38"/>
    </location>
</feature>
<dbReference type="InterPro" id="IPR002123">
    <property type="entry name" value="Plipid/glycerol_acylTrfase"/>
</dbReference>
<sequence>MWPLERIYRSLGTGWVFLSFGLGGVVMSLAVLPLVLLIPGSAKARRRRVRGLIRWGFATVPWQIEKLGLGRFEIENEHLLAQSGGCLVLPVKHPTLIDVVVLISRLPEADCVVKQSAWRNPVLALMVSAAGYVSNAEAESVVATAAERLNTRNEPFIVFPEGTRTVPGEPLRFRRGAARIALASSAPIMPVVMECTPPTLNKGTPWYRVPDRVWTLKIRVLEARPLSAFAEVEGLEESLAVRRLTQGLKRFFERELGLL</sequence>
<evidence type="ECO:0000256" key="4">
    <source>
        <dbReference type="SAM" id="Phobius"/>
    </source>
</evidence>
<evidence type="ECO:0000313" key="7">
    <source>
        <dbReference type="Proteomes" id="UP001523550"/>
    </source>
</evidence>
<feature type="domain" description="Phospholipid/glycerol acyltransferase" evidence="5">
    <location>
        <begin position="87"/>
        <end position="196"/>
    </location>
</feature>
<protein>
    <submittedName>
        <fullName evidence="6">1-acyl-sn-glycerol-3-phosphate acyltransferase</fullName>
    </submittedName>
</protein>
<proteinExistence type="predicted"/>
<dbReference type="RefSeq" id="WP_253448418.1">
    <property type="nucleotide sequence ID" value="NZ_JALJYF010000002.1"/>
</dbReference>
<keyword evidence="3 6" id="KW-0012">Acyltransferase</keyword>
<dbReference type="SMART" id="SM00563">
    <property type="entry name" value="PlsC"/>
    <property type="match status" value="1"/>
</dbReference>
<evidence type="ECO:0000259" key="5">
    <source>
        <dbReference type="SMART" id="SM00563"/>
    </source>
</evidence>
<name>A0ABT1G8T5_9GAMM</name>
<evidence type="ECO:0000256" key="2">
    <source>
        <dbReference type="ARBA" id="ARBA00022679"/>
    </source>
</evidence>
<dbReference type="SUPFAM" id="SSF69593">
    <property type="entry name" value="Glycerol-3-phosphate (1)-acyltransferase"/>
    <property type="match status" value="1"/>
</dbReference>
<evidence type="ECO:0000256" key="1">
    <source>
        <dbReference type="ARBA" id="ARBA00005189"/>
    </source>
</evidence>
<dbReference type="Proteomes" id="UP001523550">
    <property type="component" value="Unassembled WGS sequence"/>
</dbReference>
<keyword evidence="4" id="KW-0472">Membrane</keyword>
<organism evidence="6 7">
    <name type="scientific">Natronospira proteinivora</name>
    <dbReference type="NCBI Taxonomy" id="1807133"/>
    <lineage>
        <taxon>Bacteria</taxon>
        <taxon>Pseudomonadati</taxon>
        <taxon>Pseudomonadota</taxon>
        <taxon>Gammaproteobacteria</taxon>
        <taxon>Natronospirales</taxon>
        <taxon>Natronospiraceae</taxon>
        <taxon>Natronospira</taxon>
    </lineage>
</organism>
<gene>
    <name evidence="6" type="ORF">J2T60_001730</name>
</gene>
<keyword evidence="4" id="KW-1133">Transmembrane helix</keyword>
<keyword evidence="7" id="KW-1185">Reference proteome</keyword>
<comment type="caution">
    <text evidence="6">The sequence shown here is derived from an EMBL/GenBank/DDBJ whole genome shotgun (WGS) entry which is preliminary data.</text>
</comment>
<evidence type="ECO:0000256" key="3">
    <source>
        <dbReference type="ARBA" id="ARBA00023315"/>
    </source>
</evidence>
<evidence type="ECO:0000313" key="6">
    <source>
        <dbReference type="EMBL" id="MCP1727730.1"/>
    </source>
</evidence>
<keyword evidence="2" id="KW-0808">Transferase</keyword>
<dbReference type="PANTHER" id="PTHR10434">
    <property type="entry name" value="1-ACYL-SN-GLYCEROL-3-PHOSPHATE ACYLTRANSFERASE"/>
    <property type="match status" value="1"/>
</dbReference>
<dbReference type="Pfam" id="PF01553">
    <property type="entry name" value="Acyltransferase"/>
    <property type="match status" value="1"/>
</dbReference>
<reference evidence="6 7" key="1">
    <citation type="submission" date="2022-03" db="EMBL/GenBank/DDBJ databases">
        <title>Genomic Encyclopedia of Type Strains, Phase III (KMG-III): the genomes of soil and plant-associated and newly described type strains.</title>
        <authorList>
            <person name="Whitman W."/>
        </authorList>
    </citation>
    <scope>NUCLEOTIDE SEQUENCE [LARGE SCALE GENOMIC DNA]</scope>
    <source>
        <strain evidence="6 7">BSker1</strain>
    </source>
</reference>
<comment type="pathway">
    <text evidence="1">Lipid metabolism.</text>
</comment>
<dbReference type="CDD" id="cd07989">
    <property type="entry name" value="LPLAT_AGPAT-like"/>
    <property type="match status" value="1"/>
</dbReference>
<accession>A0ABT1G8T5</accession>
<dbReference type="EMBL" id="JALJYF010000002">
    <property type="protein sequence ID" value="MCP1727730.1"/>
    <property type="molecule type" value="Genomic_DNA"/>
</dbReference>
<dbReference type="PANTHER" id="PTHR10434:SF66">
    <property type="entry name" value="PHOSPHOLIPID_GLYCEROL ACYLTRANSFERASE DOMAIN-CONTAINING PROTEIN"/>
    <property type="match status" value="1"/>
</dbReference>
<keyword evidence="4" id="KW-0812">Transmembrane</keyword>